<reference evidence="1 2" key="1">
    <citation type="submission" date="2017-09" db="EMBL/GenBank/DDBJ databases">
        <title>Large-scale bioinformatics analysis of Bacillus genomes uncovers conserved roles of natural products in bacterial physiology.</title>
        <authorList>
            <consortium name="Agbiome Team Llc"/>
            <person name="Bleich R.M."/>
            <person name="Grubbs K.J."/>
            <person name="Santa Maria K.C."/>
            <person name="Allen S.E."/>
            <person name="Farag S."/>
            <person name="Shank E.A."/>
            <person name="Bowers A."/>
        </authorList>
    </citation>
    <scope>NUCLEOTIDE SEQUENCE [LARGE SCALE GENOMIC DNA]</scope>
    <source>
        <strain evidence="1 2">AFS022681</strain>
    </source>
</reference>
<name>A0A2A9A0F0_BACCE</name>
<organism evidence="1 2">
    <name type="scientific">Bacillus cereus</name>
    <dbReference type="NCBI Taxonomy" id="1396"/>
    <lineage>
        <taxon>Bacteria</taxon>
        <taxon>Bacillati</taxon>
        <taxon>Bacillota</taxon>
        <taxon>Bacilli</taxon>
        <taxon>Bacillales</taxon>
        <taxon>Bacillaceae</taxon>
        <taxon>Bacillus</taxon>
        <taxon>Bacillus cereus group</taxon>
    </lineage>
</organism>
<accession>A0A2A9A0F0</accession>
<evidence type="ECO:0008006" key="3">
    <source>
        <dbReference type="Google" id="ProtNLM"/>
    </source>
</evidence>
<proteinExistence type="predicted"/>
<evidence type="ECO:0000313" key="2">
    <source>
        <dbReference type="Proteomes" id="UP000220032"/>
    </source>
</evidence>
<comment type="caution">
    <text evidence="1">The sequence shown here is derived from an EMBL/GenBank/DDBJ whole genome shotgun (WGS) entry which is preliminary data.</text>
</comment>
<dbReference type="RefSeq" id="WP_098342707.1">
    <property type="nucleotide sequence ID" value="NZ_NTRR01000020.1"/>
</dbReference>
<evidence type="ECO:0000313" key="1">
    <source>
        <dbReference type="EMBL" id="PFE15001.1"/>
    </source>
</evidence>
<gene>
    <name evidence="1" type="ORF">CN307_13430</name>
</gene>
<dbReference type="EMBL" id="NTRR01000020">
    <property type="protein sequence ID" value="PFE15001.1"/>
    <property type="molecule type" value="Genomic_DNA"/>
</dbReference>
<protein>
    <recommendedName>
        <fullName evidence="3">Glycosyltransferase family 2 protein</fullName>
    </recommendedName>
</protein>
<dbReference type="AlphaFoldDB" id="A0A2A9A0F0"/>
<dbReference type="Proteomes" id="UP000220032">
    <property type="component" value="Unassembled WGS sequence"/>
</dbReference>
<sequence length="251" mass="29221">MKTRNHVALTCITHDPLGELLPIIRELKDELKNLNYNQKYITISNVTPEEVVNELKLCNFNINIIEKLGVGHARRESLKFVHNYSHDYYHYCDFDRLLTWILEFPDELDNFIRNIVNVDYLIIGRTQDAFSTHPEEWKVTESISNKIMSLHIGKAVDITAGSCSLSKRSIEYIIKYSSAKMTDAEWPMIIKTFTDYDIDYIEVEGLKYIQEFNKSNVPDCSVDSWLTRLKLSYIISQSIADVVEKSLKIKK</sequence>